<protein>
    <submittedName>
        <fullName evidence="1">Uncharacterized protein</fullName>
    </submittedName>
</protein>
<keyword evidence="2" id="KW-1185">Reference proteome</keyword>
<proteinExistence type="predicted"/>
<name>S2EAS8_9ARCH</name>
<organism evidence="1 2">
    <name type="scientific">Candidatus Nitrosarchaeum limnium BG20</name>
    <dbReference type="NCBI Taxonomy" id="859192"/>
    <lineage>
        <taxon>Archaea</taxon>
        <taxon>Nitrososphaerota</taxon>
        <taxon>Nitrososphaeria</taxon>
        <taxon>Nitrosopumilales</taxon>
        <taxon>Nitrosopumilaceae</taxon>
        <taxon>Nitrosarchaeum</taxon>
    </lineage>
</organism>
<dbReference type="Proteomes" id="UP000014065">
    <property type="component" value="Unassembled WGS sequence"/>
</dbReference>
<gene>
    <name evidence="1" type="ORF">BG20_I2328</name>
</gene>
<evidence type="ECO:0000313" key="1">
    <source>
        <dbReference type="EMBL" id="EPA06476.1"/>
    </source>
</evidence>
<dbReference type="EMBL" id="AHJG01000048">
    <property type="protein sequence ID" value="EPA06476.1"/>
    <property type="molecule type" value="Genomic_DNA"/>
</dbReference>
<evidence type="ECO:0000313" key="2">
    <source>
        <dbReference type="Proteomes" id="UP000014065"/>
    </source>
</evidence>
<sequence>MLISLIVMALIGTTYYWLDDRLDVYDPIWIFA</sequence>
<dbReference type="AlphaFoldDB" id="S2EAS8"/>
<reference evidence="1 2" key="1">
    <citation type="journal article" date="2012" name="J. Bacteriol.">
        <title>Genome Sequence of "Candidatus Nitrosoarchaeum limnia" BG20, a Low-Salinity Ammonia-Oxidizing Archaeon from the San Francisco Bay Estuary.</title>
        <authorList>
            <person name="Mosier A.C."/>
            <person name="Allen E.E."/>
            <person name="Kim M."/>
            <person name="Ferriera S."/>
            <person name="Francis C.A."/>
        </authorList>
    </citation>
    <scope>NUCLEOTIDE SEQUENCE [LARGE SCALE GENOMIC DNA]</scope>
    <source>
        <strain evidence="1 2">BG20</strain>
    </source>
</reference>
<comment type="caution">
    <text evidence="1">The sequence shown here is derived from an EMBL/GenBank/DDBJ whole genome shotgun (WGS) entry which is preliminary data.</text>
</comment>
<feature type="non-terminal residue" evidence="1">
    <location>
        <position position="32"/>
    </location>
</feature>
<accession>S2EAS8</accession>